<evidence type="ECO:0000259" key="3">
    <source>
        <dbReference type="PROSITE" id="PS50222"/>
    </source>
</evidence>
<organism evidence="4 5">
    <name type="scientific">Massilia timonae</name>
    <dbReference type="NCBI Taxonomy" id="47229"/>
    <lineage>
        <taxon>Bacteria</taxon>
        <taxon>Pseudomonadati</taxon>
        <taxon>Pseudomonadota</taxon>
        <taxon>Betaproteobacteria</taxon>
        <taxon>Burkholderiales</taxon>
        <taxon>Oxalobacteraceae</taxon>
        <taxon>Telluria group</taxon>
        <taxon>Massilia</taxon>
    </lineage>
</organism>
<sequence>MNKISTILAVVLIGAGAPALAMDDMKKGMKMDMKMMDTNGDGAISKDEFMKHHEMMYDKMKKNQNGTVDLKDMSMMGHHNMNMMGKEKSKDGAKPMEGMSK</sequence>
<dbReference type="EMBL" id="JRYB01000001">
    <property type="protein sequence ID" value="OIJ43558.1"/>
    <property type="molecule type" value="Genomic_DNA"/>
</dbReference>
<proteinExistence type="predicted"/>
<name>A0A1S2NET0_9BURK</name>
<feature type="compositionally biased region" description="Basic and acidic residues" evidence="1">
    <location>
        <begin position="85"/>
        <end position="101"/>
    </location>
</feature>
<dbReference type="Gene3D" id="1.10.238.10">
    <property type="entry name" value="EF-hand"/>
    <property type="match status" value="1"/>
</dbReference>
<protein>
    <submittedName>
        <fullName evidence="4">EF-hand domain pair family protein</fullName>
    </submittedName>
</protein>
<evidence type="ECO:0000256" key="1">
    <source>
        <dbReference type="SAM" id="MobiDB-lite"/>
    </source>
</evidence>
<evidence type="ECO:0000256" key="2">
    <source>
        <dbReference type="SAM" id="SignalP"/>
    </source>
</evidence>
<evidence type="ECO:0000313" key="5">
    <source>
        <dbReference type="Proteomes" id="UP000180246"/>
    </source>
</evidence>
<dbReference type="GO" id="GO:0005509">
    <property type="term" value="F:calcium ion binding"/>
    <property type="evidence" value="ECO:0007669"/>
    <property type="project" value="InterPro"/>
</dbReference>
<feature type="region of interest" description="Disordered" evidence="1">
    <location>
        <begin position="80"/>
        <end position="101"/>
    </location>
</feature>
<dbReference type="PROSITE" id="PS50222">
    <property type="entry name" value="EF_HAND_2"/>
    <property type="match status" value="1"/>
</dbReference>
<feature type="domain" description="EF-hand" evidence="3">
    <location>
        <begin position="24"/>
        <end position="59"/>
    </location>
</feature>
<feature type="chain" id="PRO_5010251554" evidence="2">
    <location>
        <begin position="22"/>
        <end position="101"/>
    </location>
</feature>
<feature type="signal peptide" evidence="2">
    <location>
        <begin position="1"/>
        <end position="21"/>
    </location>
</feature>
<gene>
    <name evidence="4" type="ORF">LO55_4052</name>
</gene>
<dbReference type="InterPro" id="IPR011992">
    <property type="entry name" value="EF-hand-dom_pair"/>
</dbReference>
<dbReference type="InterPro" id="IPR018247">
    <property type="entry name" value="EF_Hand_1_Ca_BS"/>
</dbReference>
<dbReference type="PROSITE" id="PS00018">
    <property type="entry name" value="EF_HAND_1"/>
    <property type="match status" value="1"/>
</dbReference>
<keyword evidence="2" id="KW-0732">Signal</keyword>
<dbReference type="InterPro" id="IPR002048">
    <property type="entry name" value="EF_hand_dom"/>
</dbReference>
<dbReference type="RefSeq" id="WP_071362832.1">
    <property type="nucleotide sequence ID" value="NZ_JRYB01000001.1"/>
</dbReference>
<dbReference type="SUPFAM" id="SSF47473">
    <property type="entry name" value="EF-hand"/>
    <property type="match status" value="1"/>
</dbReference>
<dbReference type="AlphaFoldDB" id="A0A1S2NET0"/>
<comment type="caution">
    <text evidence="4">The sequence shown here is derived from an EMBL/GenBank/DDBJ whole genome shotgun (WGS) entry which is preliminary data.</text>
</comment>
<reference evidence="4 5" key="1">
    <citation type="submission" date="2014-10" db="EMBL/GenBank/DDBJ databases">
        <authorList>
            <person name="Seo M.-J."/>
            <person name="Seok Y.J."/>
            <person name="Cha I.-T."/>
        </authorList>
    </citation>
    <scope>NUCLEOTIDE SEQUENCE [LARGE SCALE GENOMIC DNA]</scope>
    <source>
        <strain evidence="4 5">NEU</strain>
    </source>
</reference>
<accession>A0A1S2NET0</accession>
<dbReference type="Proteomes" id="UP000180246">
    <property type="component" value="Unassembled WGS sequence"/>
</dbReference>
<dbReference type="Pfam" id="PF13202">
    <property type="entry name" value="EF-hand_5"/>
    <property type="match status" value="1"/>
</dbReference>
<evidence type="ECO:0000313" key="4">
    <source>
        <dbReference type="EMBL" id="OIJ43558.1"/>
    </source>
</evidence>